<keyword evidence="3" id="KW-1185">Reference proteome</keyword>
<dbReference type="AlphaFoldDB" id="A0A9W7CTN3"/>
<comment type="caution">
    <text evidence="2">The sequence shown here is derived from an EMBL/GenBank/DDBJ whole genome shotgun (WGS) entry which is preliminary data.</text>
</comment>
<feature type="compositionally biased region" description="Low complexity" evidence="1">
    <location>
        <begin position="70"/>
        <end position="92"/>
    </location>
</feature>
<dbReference type="EMBL" id="BSXT01001201">
    <property type="protein sequence ID" value="GMF39931.1"/>
    <property type="molecule type" value="Genomic_DNA"/>
</dbReference>
<proteinExistence type="predicted"/>
<organism evidence="2 3">
    <name type="scientific">Phytophthora fragariaefolia</name>
    <dbReference type="NCBI Taxonomy" id="1490495"/>
    <lineage>
        <taxon>Eukaryota</taxon>
        <taxon>Sar</taxon>
        <taxon>Stramenopiles</taxon>
        <taxon>Oomycota</taxon>
        <taxon>Peronosporomycetes</taxon>
        <taxon>Peronosporales</taxon>
        <taxon>Peronosporaceae</taxon>
        <taxon>Phytophthora</taxon>
    </lineage>
</organism>
<evidence type="ECO:0000313" key="3">
    <source>
        <dbReference type="Proteomes" id="UP001165121"/>
    </source>
</evidence>
<gene>
    <name evidence="2" type="ORF">Pfra01_001206100</name>
</gene>
<sequence length="92" mass="9446">MARSTIFSTAAWVSASPHGVPDSIRTGISSASRTMGSPLDSALFQVASCFSRRFTSIPNAISKLFPTMNSPSSISTTRASTSSTGSTGPTAV</sequence>
<reference evidence="2" key="1">
    <citation type="submission" date="2023-04" db="EMBL/GenBank/DDBJ databases">
        <title>Phytophthora fragariaefolia NBRC 109709.</title>
        <authorList>
            <person name="Ichikawa N."/>
            <person name="Sato H."/>
            <person name="Tonouchi N."/>
        </authorList>
    </citation>
    <scope>NUCLEOTIDE SEQUENCE</scope>
    <source>
        <strain evidence="2">NBRC 109709</strain>
    </source>
</reference>
<protein>
    <submittedName>
        <fullName evidence="2">Unnamed protein product</fullName>
    </submittedName>
</protein>
<accession>A0A9W7CTN3</accession>
<evidence type="ECO:0000313" key="2">
    <source>
        <dbReference type="EMBL" id="GMF39931.1"/>
    </source>
</evidence>
<evidence type="ECO:0000256" key="1">
    <source>
        <dbReference type="SAM" id="MobiDB-lite"/>
    </source>
</evidence>
<feature type="region of interest" description="Disordered" evidence="1">
    <location>
        <begin position="68"/>
        <end position="92"/>
    </location>
</feature>
<name>A0A9W7CTN3_9STRA</name>
<dbReference type="Proteomes" id="UP001165121">
    <property type="component" value="Unassembled WGS sequence"/>
</dbReference>